<dbReference type="EMBL" id="UINC01003417">
    <property type="protein sequence ID" value="SVA06156.1"/>
    <property type="molecule type" value="Genomic_DNA"/>
</dbReference>
<proteinExistence type="predicted"/>
<reference evidence="1" key="1">
    <citation type="submission" date="2018-05" db="EMBL/GenBank/DDBJ databases">
        <authorList>
            <person name="Lanie J.A."/>
            <person name="Ng W.-L."/>
            <person name="Kazmierczak K.M."/>
            <person name="Andrzejewski T.M."/>
            <person name="Davidsen T.M."/>
            <person name="Wayne K.J."/>
            <person name="Tettelin H."/>
            <person name="Glass J.I."/>
            <person name="Rusch D."/>
            <person name="Podicherti R."/>
            <person name="Tsui H.-C.T."/>
            <person name="Winkler M.E."/>
        </authorList>
    </citation>
    <scope>NUCLEOTIDE SEQUENCE</scope>
</reference>
<accession>A0A381SQ85</accession>
<name>A0A381SQ85_9ZZZZ</name>
<protein>
    <submittedName>
        <fullName evidence="1">Uncharacterized protein</fullName>
    </submittedName>
</protein>
<evidence type="ECO:0000313" key="1">
    <source>
        <dbReference type="EMBL" id="SVA06156.1"/>
    </source>
</evidence>
<organism evidence="1">
    <name type="scientific">marine metagenome</name>
    <dbReference type="NCBI Taxonomy" id="408172"/>
    <lineage>
        <taxon>unclassified sequences</taxon>
        <taxon>metagenomes</taxon>
        <taxon>ecological metagenomes</taxon>
    </lineage>
</organism>
<gene>
    <name evidence="1" type="ORF">METZ01_LOCUS59010</name>
</gene>
<dbReference type="AlphaFoldDB" id="A0A381SQ85"/>
<sequence length="64" mass="6727">MGFPRIFSSKTTTVSAPITMVSGLFFATYFAFSLAQCSVNASGGRANEKSSITLLGTTENSNPI</sequence>